<dbReference type="Gene3D" id="2.60.120.20">
    <property type="match status" value="1"/>
</dbReference>
<dbReference type="InterPro" id="IPR037164">
    <property type="entry name" value="Satellite_virus_coat_sf"/>
</dbReference>
<dbReference type="InterPro" id="IPR000263">
    <property type="entry name" value="GV_A/BR1_coat"/>
</dbReference>
<accession>A0A2K9LSM6</accession>
<sequence>MPKRKRSYTSSMRRRARRVSRAVSRKLFRTYRMGMFRTGGFSPYAGRLGSPEKKFFDLTQTLTSAFLTGVTAGQVSCINIIAAGTNVNQRVGRQIMMDYIMVRFQLSVTATAAGLSQAVRCALVYDDQNNGAALPSGSAIVTPDTIYGLTNLDNRLRFRFLMEKHFYIGPATAANSGINTVVHWHKFVKLPKDCRKVIYNGTAGGTNADIQTGNIYLIFWQDGFIAGTPPILTGNVNTRVRFCDA</sequence>
<dbReference type="GO" id="GO:0005198">
    <property type="term" value="F:structural molecule activity"/>
    <property type="evidence" value="ECO:0007669"/>
    <property type="project" value="InterPro"/>
</dbReference>
<dbReference type="SUPFAM" id="SSF88650">
    <property type="entry name" value="Satellite viruses"/>
    <property type="match status" value="1"/>
</dbReference>
<keyword evidence="3" id="KW-0946">Virion</keyword>
<reference evidence="4" key="1">
    <citation type="submission" date="2017-01" db="EMBL/GenBank/DDBJ databases">
        <title>High-throughput sequencing uncovers low homogeneity in the biogeography of single-stranded DNA viruses.</title>
        <authorList>
            <person name="Pearson V.M."/>
            <person name="Rokyta D.R."/>
        </authorList>
    </citation>
    <scope>NUCLEOTIDE SEQUENCE</scope>
</reference>
<dbReference type="Pfam" id="PF00844">
    <property type="entry name" value="Gemini_coat"/>
    <property type="match status" value="1"/>
</dbReference>
<proteinExistence type="predicted"/>
<evidence type="ECO:0000256" key="1">
    <source>
        <dbReference type="ARBA" id="ARBA00004328"/>
    </source>
</evidence>
<keyword evidence="2" id="KW-0167">Capsid protein</keyword>
<evidence type="ECO:0000256" key="2">
    <source>
        <dbReference type="ARBA" id="ARBA00022561"/>
    </source>
</evidence>
<dbReference type="GO" id="GO:0019028">
    <property type="term" value="C:viral capsid"/>
    <property type="evidence" value="ECO:0007669"/>
    <property type="project" value="UniProtKB-KW"/>
</dbReference>
<protein>
    <submittedName>
        <fullName evidence="4">Capsid</fullName>
    </submittedName>
</protein>
<evidence type="ECO:0000256" key="3">
    <source>
        <dbReference type="ARBA" id="ARBA00022844"/>
    </source>
</evidence>
<dbReference type="EMBL" id="KY487916">
    <property type="protein sequence ID" value="AUM61899.1"/>
    <property type="molecule type" value="Genomic_DNA"/>
</dbReference>
<name>A0A2K9LSM6_9VIRU</name>
<evidence type="ECO:0000313" key="4">
    <source>
        <dbReference type="EMBL" id="AUM61899.1"/>
    </source>
</evidence>
<organism evidence="4">
    <name type="scientific">uncultured virus</name>
    <dbReference type="NCBI Taxonomy" id="340016"/>
    <lineage>
        <taxon>Viruses</taxon>
        <taxon>environmental samples</taxon>
    </lineage>
</organism>
<dbReference type="InterPro" id="IPR029053">
    <property type="entry name" value="Viral_coat"/>
</dbReference>
<gene>
    <name evidence="4" type="primary">Cap</name>
</gene>
<comment type="subcellular location">
    <subcellularLocation>
        <location evidence="1">Virion</location>
    </subcellularLocation>
</comment>